<evidence type="ECO:0000256" key="1">
    <source>
        <dbReference type="ARBA" id="ARBA00004395"/>
    </source>
</evidence>
<keyword evidence="4" id="KW-0813">Transport</keyword>
<protein>
    <recommendedName>
        <fullName evidence="3">Conserved oligomeric Golgi complex subunit 7</fullName>
    </recommendedName>
    <alternativeName>
        <fullName evidence="8">Component of oligomeric Golgi complex 7</fullName>
    </alternativeName>
</protein>
<evidence type="ECO:0000256" key="3">
    <source>
        <dbReference type="ARBA" id="ARBA00020984"/>
    </source>
</evidence>
<dbReference type="HOGENOM" id="CLU_017800_0_0_1"/>
<dbReference type="GO" id="GO:0017119">
    <property type="term" value="C:Golgi transport complex"/>
    <property type="evidence" value="ECO:0007669"/>
    <property type="project" value="InterPro"/>
</dbReference>
<keyword evidence="7" id="KW-0472">Membrane</keyword>
<dbReference type="GO" id="GO:0000139">
    <property type="term" value="C:Golgi membrane"/>
    <property type="evidence" value="ECO:0007669"/>
    <property type="project" value="UniProtKB-SubCell"/>
</dbReference>
<evidence type="ECO:0000256" key="7">
    <source>
        <dbReference type="ARBA" id="ARBA00023136"/>
    </source>
</evidence>
<accession>F0WFJ3</accession>
<name>F0WFJ3_9STRA</name>
<dbReference type="PANTHER" id="PTHR21443:SF0">
    <property type="entry name" value="CONSERVED OLIGOMERIC GOLGI COMPLEX SUBUNIT 7"/>
    <property type="match status" value="1"/>
</dbReference>
<keyword evidence="5" id="KW-0653">Protein transport</keyword>
<evidence type="ECO:0000256" key="5">
    <source>
        <dbReference type="ARBA" id="ARBA00022927"/>
    </source>
</evidence>
<keyword evidence="6" id="KW-0333">Golgi apparatus</keyword>
<dbReference type="PANTHER" id="PTHR21443">
    <property type="entry name" value="CONSERVED OLIGOMERIC GOLGI COMPLEX COMPONENT 7"/>
    <property type="match status" value="1"/>
</dbReference>
<dbReference type="EMBL" id="FR824128">
    <property type="protein sequence ID" value="CCA19975.1"/>
    <property type="molecule type" value="Genomic_DNA"/>
</dbReference>
<dbReference type="AlphaFoldDB" id="F0WFJ3"/>
<organism evidence="9">
    <name type="scientific">Albugo laibachii Nc14</name>
    <dbReference type="NCBI Taxonomy" id="890382"/>
    <lineage>
        <taxon>Eukaryota</taxon>
        <taxon>Sar</taxon>
        <taxon>Stramenopiles</taxon>
        <taxon>Oomycota</taxon>
        <taxon>Peronosporomycetes</taxon>
        <taxon>Albuginales</taxon>
        <taxon>Albuginaceae</taxon>
        <taxon>Albugo</taxon>
    </lineage>
</organism>
<gene>
    <name evidence="9" type="primary">AlNc14C83G5378</name>
    <name evidence="9" type="ORF">ALNC14_061180</name>
</gene>
<dbReference type="GO" id="GO:0006890">
    <property type="term" value="P:retrograde vesicle-mediated transport, Golgi to endoplasmic reticulum"/>
    <property type="evidence" value="ECO:0007669"/>
    <property type="project" value="TreeGrafter"/>
</dbReference>
<reference evidence="9" key="2">
    <citation type="submission" date="2011-02" db="EMBL/GenBank/DDBJ databases">
        <authorList>
            <person name="MacLean D."/>
        </authorList>
    </citation>
    <scope>NUCLEOTIDE SEQUENCE</scope>
</reference>
<comment type="similarity">
    <text evidence="2">Belongs to the COG7 family.</text>
</comment>
<evidence type="ECO:0000313" key="9">
    <source>
        <dbReference type="EMBL" id="CCA19975.1"/>
    </source>
</evidence>
<comment type="subcellular location">
    <subcellularLocation>
        <location evidence="1">Golgi apparatus membrane</location>
        <topology evidence="1">Peripheral membrane protein</topology>
    </subcellularLocation>
</comment>
<dbReference type="Pfam" id="PF10191">
    <property type="entry name" value="COG7"/>
    <property type="match status" value="1"/>
</dbReference>
<dbReference type="GO" id="GO:0006886">
    <property type="term" value="P:intracellular protein transport"/>
    <property type="evidence" value="ECO:0007669"/>
    <property type="project" value="InterPro"/>
</dbReference>
<dbReference type="InterPro" id="IPR019335">
    <property type="entry name" value="COG7"/>
</dbReference>
<reference evidence="9" key="1">
    <citation type="journal article" date="2011" name="PLoS Biol.">
        <title>Gene gain and loss during evolution of obligate parasitism in the white rust pathogen of Arabidopsis thaliana.</title>
        <authorList>
            <person name="Kemen E."/>
            <person name="Gardiner A."/>
            <person name="Schultz-Larsen T."/>
            <person name="Kemen A.C."/>
            <person name="Balmuth A.L."/>
            <person name="Robert-Seilaniantz A."/>
            <person name="Bailey K."/>
            <person name="Holub E."/>
            <person name="Studholme D.J."/>
            <person name="Maclean D."/>
            <person name="Jones J.D."/>
        </authorList>
    </citation>
    <scope>NUCLEOTIDE SEQUENCE</scope>
</reference>
<evidence type="ECO:0000256" key="6">
    <source>
        <dbReference type="ARBA" id="ARBA00023034"/>
    </source>
</evidence>
<evidence type="ECO:0000256" key="2">
    <source>
        <dbReference type="ARBA" id="ARBA00005831"/>
    </source>
</evidence>
<evidence type="ECO:0000256" key="4">
    <source>
        <dbReference type="ARBA" id="ARBA00022448"/>
    </source>
</evidence>
<evidence type="ECO:0000256" key="8">
    <source>
        <dbReference type="ARBA" id="ARBA00031345"/>
    </source>
</evidence>
<sequence length="830" mass="94513">MIPADQTEENQFAASDFDVVAWTEQTIINHHGDLKALERYLAPLNALSREVTTTIRQSMQQLILTVPEIDFHLKAIQNDCLLLQNDTKHILSEFDTDRSDIEANAQRKSRIKDLVCLTQLQKALERMKTCKGLLIEAEQWEEHVELVTMTLQGNTTVQIHDLEQYFSIADRLHAMKKSSEILKQVAGASQRQTLLTTFRQQFQHHLQPALTLLLQDPSSSTQVEKIRIFKKLFESIDQHSILWQTLSDARSATIHKLWYSETASKDQCLKPQMWAEWIAHSFLPEILAMLTREQANLMDMFDTLIEGYSFLVLLLEETLQPLHTQIQDHLDQIGVVHLNAIFSHMCDFAVRVLELFRQDPLASSKWTQYNAEPQSEMPLQRVIECVFTPFKSIFRNFAMYLTRAAVEQISPLILEWKDTSSIEGLVEVMRESSLDTVWTPLEELAKQTHSLSGGLLFSDYVDGACESILQVSSLFVDTLSVIRERDEAFQMVEQEQLSNDERMNMIDGMTSYPKESNLNWHKFHVALELLTLCGEIEYGLQTVQQRVSIRMQQQLILLEEKCQLSTPSTSTQVALCAMAHLRQDRFVMGTQQRMEALTAFTNGQEALHTVTIEAQRLAFDSIVYPIRRILQPVAFHATWSLPSAPSSDLPSMSALPQEYMTTIADIILSLLPQLEPFAQSCELHQIALASRDIVQISRSAWTKIQKQWSVNDQEMDECHRTFRVLDLENAHMESVTEFVDLWAAAIAHGTLAVVLEMIHAIPAITAAGVRQLTADLGYLRNVLGALGADDTMYLMEYESILQALPATQEKALSAILVKVSELLKSKWKSL</sequence>
<dbReference type="GO" id="GO:0007030">
    <property type="term" value="P:Golgi organization"/>
    <property type="evidence" value="ECO:0007669"/>
    <property type="project" value="TreeGrafter"/>
</dbReference>
<proteinExistence type="inferred from homology"/>